<dbReference type="PANTHER" id="PTHR35807">
    <property type="entry name" value="TRANSCRIPTIONAL REGULATOR REDD-RELATED"/>
    <property type="match status" value="1"/>
</dbReference>
<dbReference type="Pfam" id="PF03704">
    <property type="entry name" value="BTAD"/>
    <property type="match status" value="1"/>
</dbReference>
<organism evidence="7 8">
    <name type="scientific">Cohnella boryungensis</name>
    <dbReference type="NCBI Taxonomy" id="768479"/>
    <lineage>
        <taxon>Bacteria</taxon>
        <taxon>Bacillati</taxon>
        <taxon>Bacillota</taxon>
        <taxon>Bacilli</taxon>
        <taxon>Bacillales</taxon>
        <taxon>Paenibacillaceae</taxon>
        <taxon>Cohnella</taxon>
    </lineage>
</organism>
<dbReference type="Pfam" id="PF00072">
    <property type="entry name" value="Response_reg"/>
    <property type="match status" value="1"/>
</dbReference>
<dbReference type="InterPro" id="IPR036388">
    <property type="entry name" value="WH-like_DNA-bd_sf"/>
</dbReference>
<evidence type="ECO:0000256" key="2">
    <source>
        <dbReference type="ARBA" id="ARBA00023015"/>
    </source>
</evidence>
<dbReference type="Proteomes" id="UP001595755">
    <property type="component" value="Unassembled WGS sequence"/>
</dbReference>
<reference evidence="8" key="1">
    <citation type="journal article" date="2019" name="Int. J. Syst. Evol. Microbiol.">
        <title>The Global Catalogue of Microorganisms (GCM) 10K type strain sequencing project: providing services to taxonomists for standard genome sequencing and annotation.</title>
        <authorList>
            <consortium name="The Broad Institute Genomics Platform"/>
            <consortium name="The Broad Institute Genome Sequencing Center for Infectious Disease"/>
            <person name="Wu L."/>
            <person name="Ma J."/>
        </authorList>
    </citation>
    <scope>NUCLEOTIDE SEQUENCE [LARGE SCALE GENOMIC DNA]</scope>
    <source>
        <strain evidence="8">CGMCC 4.1641</strain>
    </source>
</reference>
<proteinExistence type="predicted"/>
<accession>A0ABV8SEE2</accession>
<keyword evidence="5" id="KW-0597">Phosphoprotein</keyword>
<evidence type="ECO:0000256" key="5">
    <source>
        <dbReference type="PROSITE-ProRule" id="PRU00169"/>
    </source>
</evidence>
<dbReference type="SUPFAM" id="SSF46894">
    <property type="entry name" value="C-terminal effector domain of the bipartite response regulators"/>
    <property type="match status" value="1"/>
</dbReference>
<dbReference type="InterPro" id="IPR011006">
    <property type="entry name" value="CheY-like_superfamily"/>
</dbReference>
<dbReference type="RefSeq" id="WP_204605628.1">
    <property type="nucleotide sequence ID" value="NZ_JBHSED010000035.1"/>
</dbReference>
<evidence type="ECO:0000259" key="6">
    <source>
        <dbReference type="PROSITE" id="PS50110"/>
    </source>
</evidence>
<sequence>MNAILIDDEPLALMQMERLVEQDQRIRIVGKFTSAQEGIAFLSEEPVPIVFLDIGMPGMNGLEAADAIQQLGRDILIVYITANSEYAIEAFELYALDYLLKPVSFARFVKTVDRIEKVRRTMGRAPQTPVADNPQVMLFKRLSLSEGISAGNKQKWRTLKAQELFAYLVAQQGQWIPKERMLEELWPDYEYDRAIPHLHTAISQIRKILKGWGVEAKVEFALDSYRLKWQGLETDVDLMEREAVGAEIVTEEQFKHALSLIALYRGDYLEEHDFRWAEARRVDLKLRYQSLVLQAAKYELKGGSPERAFKRLLELQEKEPYSDEICRAILQACADAQDLSAVRLHYEAFAARLMEEVSADPEPRTIGLYKSLTGARE</sequence>
<evidence type="ECO:0000313" key="8">
    <source>
        <dbReference type="Proteomes" id="UP001595755"/>
    </source>
</evidence>
<dbReference type="PROSITE" id="PS50110">
    <property type="entry name" value="RESPONSE_REGULATORY"/>
    <property type="match status" value="1"/>
</dbReference>
<dbReference type="SMART" id="SM01043">
    <property type="entry name" value="BTAD"/>
    <property type="match status" value="1"/>
</dbReference>
<evidence type="ECO:0000313" key="7">
    <source>
        <dbReference type="EMBL" id="MFC4304884.1"/>
    </source>
</evidence>
<comment type="caution">
    <text evidence="7">The sequence shown here is derived from an EMBL/GenBank/DDBJ whole genome shotgun (WGS) entry which is preliminary data.</text>
</comment>
<dbReference type="SUPFAM" id="SSF52172">
    <property type="entry name" value="CheY-like"/>
    <property type="match status" value="1"/>
</dbReference>
<evidence type="ECO:0000256" key="3">
    <source>
        <dbReference type="ARBA" id="ARBA00023125"/>
    </source>
</evidence>
<dbReference type="InterPro" id="IPR005158">
    <property type="entry name" value="BTAD"/>
</dbReference>
<keyword evidence="8" id="KW-1185">Reference proteome</keyword>
<evidence type="ECO:0000256" key="4">
    <source>
        <dbReference type="ARBA" id="ARBA00023163"/>
    </source>
</evidence>
<keyword evidence="2" id="KW-0805">Transcription regulation</keyword>
<keyword evidence="4" id="KW-0804">Transcription</keyword>
<dbReference type="InterPro" id="IPR011990">
    <property type="entry name" value="TPR-like_helical_dom_sf"/>
</dbReference>
<dbReference type="EMBL" id="JBHSED010000035">
    <property type="protein sequence ID" value="MFC4304884.1"/>
    <property type="molecule type" value="Genomic_DNA"/>
</dbReference>
<name>A0ABV8SEE2_9BACL</name>
<dbReference type="Gene3D" id="3.40.50.2300">
    <property type="match status" value="1"/>
</dbReference>
<dbReference type="InterPro" id="IPR016032">
    <property type="entry name" value="Sig_transdc_resp-reg_C-effctor"/>
</dbReference>
<feature type="domain" description="Response regulatory" evidence="6">
    <location>
        <begin position="2"/>
        <end position="116"/>
    </location>
</feature>
<dbReference type="Gene3D" id="1.10.10.10">
    <property type="entry name" value="Winged helix-like DNA-binding domain superfamily/Winged helix DNA-binding domain"/>
    <property type="match status" value="1"/>
</dbReference>
<dbReference type="SUPFAM" id="SSF48452">
    <property type="entry name" value="TPR-like"/>
    <property type="match status" value="1"/>
</dbReference>
<feature type="modified residue" description="4-aspartylphosphate" evidence="5">
    <location>
        <position position="53"/>
    </location>
</feature>
<dbReference type="SMART" id="SM00448">
    <property type="entry name" value="REC"/>
    <property type="match status" value="1"/>
</dbReference>
<dbReference type="PANTHER" id="PTHR35807:SF1">
    <property type="entry name" value="TRANSCRIPTIONAL REGULATOR REDD"/>
    <property type="match status" value="1"/>
</dbReference>
<dbReference type="InterPro" id="IPR051677">
    <property type="entry name" value="AfsR-DnrI-RedD_regulator"/>
</dbReference>
<gene>
    <name evidence="7" type="ORF">ACFO1S_15750</name>
</gene>
<protein>
    <submittedName>
        <fullName evidence="7">Response regulator</fullName>
    </submittedName>
</protein>
<dbReference type="InterPro" id="IPR001789">
    <property type="entry name" value="Sig_transdc_resp-reg_receiver"/>
</dbReference>
<evidence type="ECO:0000256" key="1">
    <source>
        <dbReference type="ARBA" id="ARBA00023012"/>
    </source>
</evidence>
<dbReference type="Gene3D" id="1.25.40.10">
    <property type="entry name" value="Tetratricopeptide repeat domain"/>
    <property type="match status" value="1"/>
</dbReference>
<keyword evidence="3" id="KW-0238">DNA-binding</keyword>
<keyword evidence="1" id="KW-0902">Two-component regulatory system</keyword>